<evidence type="ECO:0000313" key="1">
    <source>
        <dbReference type="EMBL" id="QIB26843.1"/>
    </source>
</evidence>
<evidence type="ECO:0000313" key="2">
    <source>
        <dbReference type="Proteomes" id="UP000464452"/>
    </source>
</evidence>
<accession>A0A6P1YDM1</accession>
<sequence length="326" mass="39200">MYYPNDIEEICYDDDHIQQVLAEIKANFYDYFEKFLETEAGNKITRIEFDKLSSEFGCTNIRITKKKINKAKVLKQIIDESIEMFERDRQKYLDILNEETLEEYEDDPSNFKNSVLRNECPIIRLTLQNKKAKELDKYRYEFRCSEPNELLKVVKNLVSFANKYMKNIYDEDKYESITKFKELKLSELDTEDYTVFGVIGGGIKSHFLYKLYPAVFSNRSREAIWALWYLTNKKTFNCTQDSEFLMINLKDNTTQQNYFYPYELFSFYVYNIYLLLKKEAERLGVYIDKEYRYVLVDSFLSFVAQEHANEIDELKRKVKDDIHGYY</sequence>
<organism evidence="1 2">
    <name type="scientific">Caloranaerobacter azorensis</name>
    <dbReference type="NCBI Taxonomy" id="116090"/>
    <lineage>
        <taxon>Bacteria</taxon>
        <taxon>Bacillati</taxon>
        <taxon>Bacillota</taxon>
        <taxon>Tissierellia</taxon>
        <taxon>Tissierellales</taxon>
        <taxon>Thermohalobacteraceae</taxon>
        <taxon>Caloranaerobacter</taxon>
    </lineage>
</organism>
<dbReference type="RefSeq" id="WP_163234807.1">
    <property type="nucleotide sequence ID" value="NZ_CP048617.1"/>
</dbReference>
<reference evidence="1 2" key="1">
    <citation type="submission" date="2020-02" db="EMBL/GenBank/DDBJ databases">
        <title>Thermophilic hydrogen producing bacteria, Caloranaerobacter azorensis.</title>
        <authorList>
            <person name="Baek K."/>
        </authorList>
    </citation>
    <scope>NUCLEOTIDE SEQUENCE [LARGE SCALE GENOMIC DNA]</scope>
    <source>
        <strain evidence="1 2">T3-1</strain>
    </source>
</reference>
<name>A0A6P1YDM1_9FIRM</name>
<protein>
    <submittedName>
        <fullName evidence="1">Uncharacterized protein</fullName>
    </submittedName>
</protein>
<gene>
    <name evidence="1" type="ORF">G3A45_05750</name>
</gene>
<dbReference type="Proteomes" id="UP000464452">
    <property type="component" value="Chromosome"/>
</dbReference>
<dbReference type="KEGG" id="cazo:G3A45_05750"/>
<dbReference type="AlphaFoldDB" id="A0A6P1YDM1"/>
<proteinExistence type="predicted"/>
<dbReference type="EMBL" id="CP048617">
    <property type="protein sequence ID" value="QIB26843.1"/>
    <property type="molecule type" value="Genomic_DNA"/>
</dbReference>